<keyword evidence="1" id="KW-0614">Plasmid</keyword>
<dbReference type="EMBL" id="AP023449">
    <property type="protein sequence ID" value="BCL45642.1"/>
    <property type="molecule type" value="Genomic_DNA"/>
</dbReference>
<organism evidence="1 2">
    <name type="scientific">Enterobacter roggenkampii</name>
    <dbReference type="NCBI Taxonomy" id="1812935"/>
    <lineage>
        <taxon>Bacteria</taxon>
        <taxon>Pseudomonadati</taxon>
        <taxon>Pseudomonadota</taxon>
        <taxon>Gammaproteobacteria</taxon>
        <taxon>Enterobacterales</taxon>
        <taxon>Enterobacteriaceae</taxon>
        <taxon>Enterobacter</taxon>
        <taxon>Enterobacter cloacae complex</taxon>
    </lineage>
</organism>
<gene>
    <name evidence="1" type="ORF">OIPHN260_51450</name>
</gene>
<name>A0AAU9C3W7_9ENTR</name>
<evidence type="ECO:0000313" key="2">
    <source>
        <dbReference type="Proteomes" id="UP000595858"/>
    </source>
</evidence>
<protein>
    <submittedName>
        <fullName evidence="1">Uncharacterized protein</fullName>
    </submittedName>
</protein>
<dbReference type="AlphaFoldDB" id="A0AAU9C3W7"/>
<proteinExistence type="predicted"/>
<sequence>MSDEGKLTYLFILSITHTVKAFNRRCIEEGGSHEKRGVESSVENDYFISPLGQIGKVTLCQEKSKLPPDA</sequence>
<evidence type="ECO:0000313" key="1">
    <source>
        <dbReference type="EMBL" id="BCL45642.1"/>
    </source>
</evidence>
<geneLocation type="plasmid" evidence="1 2">
    <name>pN260-2</name>
</geneLocation>
<reference evidence="1" key="1">
    <citation type="journal article" date="2020" name="J Glob Antimicrob Resist">
        <title>Genomic characterization of clinical Enterobacter roggenkampii co-harboring blaIMP-1- and blaGES-5-encoding IncP6 and mcr-9-encoding IncHI2 plasmids isolated in Japan.</title>
        <authorList>
            <person name="Umeda K."/>
            <person name="Nakamura H."/>
            <person name="Fukuda A."/>
            <person name="Matsumoto Y."/>
            <person name="Motooka D."/>
            <person name="Nakamura S."/>
            <person name="Yasui Y."/>
            <person name="Yoshida H."/>
            <person name="Kawahara R."/>
        </authorList>
    </citation>
    <scope>NUCLEOTIDE SEQUENCE</scope>
    <source>
        <strain evidence="1">OIPH-N260</strain>
    </source>
</reference>
<accession>A0AAU9C3W7</accession>
<dbReference type="Proteomes" id="UP000595858">
    <property type="component" value="Plasmid pN260-2"/>
</dbReference>